<dbReference type="AlphaFoldDB" id="A0A6C0J181"/>
<evidence type="ECO:0000313" key="1">
    <source>
        <dbReference type="EMBL" id="QHT98540.1"/>
    </source>
</evidence>
<organism evidence="1">
    <name type="scientific">viral metagenome</name>
    <dbReference type="NCBI Taxonomy" id="1070528"/>
    <lineage>
        <taxon>unclassified sequences</taxon>
        <taxon>metagenomes</taxon>
        <taxon>organismal metagenomes</taxon>
    </lineage>
</organism>
<sequence>MKTFKVIREASKMPKGDHVFSKKIGKVNVMVHQDKKGFTTYIDGDKLDTYRSQKEAEKMGVAFAKEM</sequence>
<protein>
    <submittedName>
        <fullName evidence="1">Uncharacterized protein</fullName>
    </submittedName>
</protein>
<dbReference type="EMBL" id="MN740293">
    <property type="protein sequence ID" value="QHT98540.1"/>
    <property type="molecule type" value="Genomic_DNA"/>
</dbReference>
<name>A0A6C0J181_9ZZZZ</name>
<accession>A0A6C0J181</accession>
<reference evidence="1" key="1">
    <citation type="journal article" date="2020" name="Nature">
        <title>Giant virus diversity and host interactions through global metagenomics.</title>
        <authorList>
            <person name="Schulz F."/>
            <person name="Roux S."/>
            <person name="Paez-Espino D."/>
            <person name="Jungbluth S."/>
            <person name="Walsh D.A."/>
            <person name="Denef V.J."/>
            <person name="McMahon K.D."/>
            <person name="Konstantinidis K.T."/>
            <person name="Eloe-Fadrosh E.A."/>
            <person name="Kyrpides N.C."/>
            <person name="Woyke T."/>
        </authorList>
    </citation>
    <scope>NUCLEOTIDE SEQUENCE</scope>
    <source>
        <strain evidence="1">GVMAG-M-3300025652-16</strain>
    </source>
</reference>
<proteinExistence type="predicted"/>